<feature type="region of interest" description="Disordered" evidence="2">
    <location>
        <begin position="361"/>
        <end position="383"/>
    </location>
</feature>
<dbReference type="Pfam" id="PF02515">
    <property type="entry name" value="CoA_transf_3"/>
    <property type="match status" value="1"/>
</dbReference>
<dbReference type="OrthoDB" id="16747at2759"/>
<organism evidence="3 4">
    <name type="scientific">Acaromyces ingoldii</name>
    <dbReference type="NCBI Taxonomy" id="215250"/>
    <lineage>
        <taxon>Eukaryota</taxon>
        <taxon>Fungi</taxon>
        <taxon>Dikarya</taxon>
        <taxon>Basidiomycota</taxon>
        <taxon>Ustilaginomycotina</taxon>
        <taxon>Exobasidiomycetes</taxon>
        <taxon>Exobasidiales</taxon>
        <taxon>Cryptobasidiaceae</taxon>
        <taxon>Acaromyces</taxon>
    </lineage>
</organism>
<name>A0A316YRC2_9BASI</name>
<accession>A0A316YRC2</accession>
<dbReference type="InterPro" id="IPR044855">
    <property type="entry name" value="CoA-Trfase_III_dom3_sf"/>
</dbReference>
<dbReference type="GeneID" id="37041457"/>
<dbReference type="STRING" id="215250.A0A316YRC2"/>
<proteinExistence type="inferred from homology"/>
<dbReference type="RefSeq" id="XP_025378562.1">
    <property type="nucleotide sequence ID" value="XM_025519541.1"/>
</dbReference>
<keyword evidence="4" id="KW-1185">Reference proteome</keyword>
<dbReference type="SUPFAM" id="SSF89796">
    <property type="entry name" value="CoA-transferase family III (CaiB/BaiF)"/>
    <property type="match status" value="1"/>
</dbReference>
<evidence type="ECO:0000313" key="4">
    <source>
        <dbReference type="Proteomes" id="UP000245768"/>
    </source>
</evidence>
<dbReference type="GO" id="GO:0003824">
    <property type="term" value="F:catalytic activity"/>
    <property type="evidence" value="ECO:0007669"/>
    <property type="project" value="InterPro"/>
</dbReference>
<evidence type="ECO:0000256" key="2">
    <source>
        <dbReference type="SAM" id="MobiDB-lite"/>
    </source>
</evidence>
<dbReference type="InterPro" id="IPR003673">
    <property type="entry name" value="CoA-Trfase_fam_III"/>
</dbReference>
<protein>
    <submittedName>
        <fullName evidence="3">Putative alpha-methylacyl-CoA racemase</fullName>
    </submittedName>
</protein>
<dbReference type="AlphaFoldDB" id="A0A316YRC2"/>
<comment type="similarity">
    <text evidence="1">Belongs to the CoA-transferase III family.</text>
</comment>
<dbReference type="PANTHER" id="PTHR48228">
    <property type="entry name" value="SUCCINYL-COA--D-CITRAMALATE COA-TRANSFERASE"/>
    <property type="match status" value="1"/>
</dbReference>
<dbReference type="Gene3D" id="3.40.50.10540">
    <property type="entry name" value="Crotonobetainyl-coa:carnitine coa-transferase, domain 1"/>
    <property type="match status" value="1"/>
</dbReference>
<dbReference type="Gene3D" id="3.30.1540.10">
    <property type="entry name" value="formyl-coa transferase, domain 3"/>
    <property type="match status" value="1"/>
</dbReference>
<sequence>MAASTSSSSEKRLALAGIKVVEFAGLAPGPLVGMILADFGADVVRIDRVGITLNPDSLCRGKRSLAISPKHPKGYLALRKLLSEADVVIDPFRPGVLERLGLGPDDVAKGDSAKGIKASEKCIFARITGFQRQGPYANMAGHDINYVALSGLLSFVGAAGGPPQPPMNLLADFAGGSLICVVGILVALVERSSSGKGQVVEADMVTGSRYMASFVFLSSYLAHPTWGAVINDGKNETRGRNTLDGGAPWYGVYRTSDGGWMSVGAIEPQFYKELLRILGEQVPSPNAPSTSTQHDRATWPELRRYFEQTFGKKTRAEWNAAFVGTDACCVAVLDRDEAAVDGVLPAATRDDVQGGDVIVPHPAPHLTRTPARLPGGSPGQDESAELLLTPGDHTTEVLQQWGNVSGAELADLWKSGAVGGPDPPSERESRL</sequence>
<reference evidence="3 4" key="1">
    <citation type="journal article" date="2018" name="Mol. Biol. Evol.">
        <title>Broad Genomic Sampling Reveals a Smut Pathogenic Ancestry of the Fungal Clade Ustilaginomycotina.</title>
        <authorList>
            <person name="Kijpornyongpan T."/>
            <person name="Mondo S.J."/>
            <person name="Barry K."/>
            <person name="Sandor L."/>
            <person name="Lee J."/>
            <person name="Lipzen A."/>
            <person name="Pangilinan J."/>
            <person name="LaButti K."/>
            <person name="Hainaut M."/>
            <person name="Henrissat B."/>
            <person name="Grigoriev I.V."/>
            <person name="Spatafora J.W."/>
            <person name="Aime M.C."/>
        </authorList>
    </citation>
    <scope>NUCLEOTIDE SEQUENCE [LARGE SCALE GENOMIC DNA]</scope>
    <source>
        <strain evidence="3 4">MCA 4198</strain>
    </source>
</reference>
<dbReference type="InterPro" id="IPR050509">
    <property type="entry name" value="CoA-transferase_III"/>
</dbReference>
<dbReference type="InterPro" id="IPR023606">
    <property type="entry name" value="CoA-Trfase_III_dom_1_sf"/>
</dbReference>
<dbReference type="PANTHER" id="PTHR48228:SF5">
    <property type="entry name" value="ALPHA-METHYLACYL-COA RACEMASE"/>
    <property type="match status" value="1"/>
</dbReference>
<evidence type="ECO:0000313" key="3">
    <source>
        <dbReference type="EMBL" id="PWN91364.1"/>
    </source>
</evidence>
<evidence type="ECO:0000256" key="1">
    <source>
        <dbReference type="ARBA" id="ARBA00008383"/>
    </source>
</evidence>
<dbReference type="Proteomes" id="UP000245768">
    <property type="component" value="Unassembled WGS sequence"/>
</dbReference>
<gene>
    <name evidence="3" type="ORF">FA10DRAFT_249567</name>
</gene>
<dbReference type="EMBL" id="KZ819635">
    <property type="protein sequence ID" value="PWN91364.1"/>
    <property type="molecule type" value="Genomic_DNA"/>
</dbReference>
<dbReference type="InParanoid" id="A0A316YRC2"/>